<dbReference type="EMBL" id="JAPEQW010000058">
    <property type="protein sequence ID" value="MCW8041177.1"/>
    <property type="molecule type" value="Genomic_DNA"/>
</dbReference>
<accession>A0ABT3NNQ1</accession>
<feature type="region of interest" description="Disordered" evidence="1">
    <location>
        <begin position="1"/>
        <end position="33"/>
    </location>
</feature>
<gene>
    <name evidence="2" type="ORF">OKC24_18825</name>
</gene>
<name>A0ABT3NNQ1_9GAMM</name>
<feature type="compositionally biased region" description="Basic and acidic residues" evidence="1">
    <location>
        <begin position="19"/>
        <end position="30"/>
    </location>
</feature>
<organism evidence="2 3">
    <name type="scientific">Acinetobacter entericus</name>
    <dbReference type="NCBI Taxonomy" id="2989714"/>
    <lineage>
        <taxon>Bacteria</taxon>
        <taxon>Pseudomonadati</taxon>
        <taxon>Pseudomonadota</taxon>
        <taxon>Gammaproteobacteria</taxon>
        <taxon>Moraxellales</taxon>
        <taxon>Moraxellaceae</taxon>
        <taxon>Acinetobacter</taxon>
    </lineage>
</organism>
<sequence>MQAPLLAQGFSGLNNLKQNHTEAESPENHLAHSRQARAMLEGCKKKQQSRHKKIKMTARIFSGELP</sequence>
<evidence type="ECO:0000313" key="2">
    <source>
        <dbReference type="EMBL" id="MCW8041177.1"/>
    </source>
</evidence>
<protein>
    <submittedName>
        <fullName evidence="2">Uncharacterized protein</fullName>
    </submittedName>
</protein>
<reference evidence="2 3" key="1">
    <citation type="submission" date="2022-11" db="EMBL/GenBank/DDBJ databases">
        <title>Acinetobacter entericus sp. nov., isolated from the gut of the plastic-eating larvae of the Coleoptera insect Zophobas atratus.</title>
        <authorList>
            <person name="Dong X."/>
            <person name="Yang Y."/>
        </authorList>
    </citation>
    <scope>NUCLEOTIDE SEQUENCE [LARGE SCALE GENOMIC DNA]</scope>
    <source>
        <strain evidence="2 3">BIT-DXN8</strain>
    </source>
</reference>
<comment type="caution">
    <text evidence="2">The sequence shown here is derived from an EMBL/GenBank/DDBJ whole genome shotgun (WGS) entry which is preliminary data.</text>
</comment>
<evidence type="ECO:0000313" key="3">
    <source>
        <dbReference type="Proteomes" id="UP001209682"/>
    </source>
</evidence>
<dbReference type="Proteomes" id="UP001209682">
    <property type="component" value="Unassembled WGS sequence"/>
</dbReference>
<proteinExistence type="predicted"/>
<dbReference type="RefSeq" id="WP_131276060.1">
    <property type="nucleotide sequence ID" value="NZ_JAPEQW010000058.1"/>
</dbReference>
<keyword evidence="3" id="KW-1185">Reference proteome</keyword>
<evidence type="ECO:0000256" key="1">
    <source>
        <dbReference type="SAM" id="MobiDB-lite"/>
    </source>
</evidence>